<proteinExistence type="predicted"/>
<feature type="region of interest" description="Disordered" evidence="1">
    <location>
        <begin position="15"/>
        <end position="55"/>
    </location>
</feature>
<comment type="caution">
    <text evidence="2">The sequence shown here is derived from an EMBL/GenBank/DDBJ whole genome shotgun (WGS) entry which is preliminary data.</text>
</comment>
<sequence length="55" mass="5499">MVEVEVLDDRTAVSPVLAEGSGQAGTAGRAASRGVDSGTGPRRTEHVPICAGPPL</sequence>
<protein>
    <submittedName>
        <fullName evidence="2">Uncharacterized protein</fullName>
    </submittedName>
</protein>
<keyword evidence="3" id="KW-1185">Reference proteome</keyword>
<dbReference type="AlphaFoldDB" id="A0A9W6I2M5"/>
<gene>
    <name evidence="2" type="ORF">GCM10017600_36870</name>
</gene>
<dbReference type="RefSeq" id="WP_271218708.1">
    <property type="nucleotide sequence ID" value="NZ_BAAAVD010000042.1"/>
</dbReference>
<organism evidence="2 3">
    <name type="scientific">Streptosporangium carneum</name>
    <dbReference type="NCBI Taxonomy" id="47481"/>
    <lineage>
        <taxon>Bacteria</taxon>
        <taxon>Bacillati</taxon>
        <taxon>Actinomycetota</taxon>
        <taxon>Actinomycetes</taxon>
        <taxon>Streptosporangiales</taxon>
        <taxon>Streptosporangiaceae</taxon>
        <taxon>Streptosporangium</taxon>
    </lineage>
</organism>
<dbReference type="Proteomes" id="UP001143474">
    <property type="component" value="Unassembled WGS sequence"/>
</dbReference>
<reference evidence="2" key="2">
    <citation type="submission" date="2023-01" db="EMBL/GenBank/DDBJ databases">
        <authorList>
            <person name="Sun Q."/>
            <person name="Evtushenko L."/>
        </authorList>
    </citation>
    <scope>NUCLEOTIDE SEQUENCE</scope>
    <source>
        <strain evidence="2">VKM Ac-2007</strain>
    </source>
</reference>
<evidence type="ECO:0000313" key="3">
    <source>
        <dbReference type="Proteomes" id="UP001143474"/>
    </source>
</evidence>
<reference evidence="2" key="1">
    <citation type="journal article" date="2014" name="Int. J. Syst. Evol. Microbiol.">
        <title>Complete genome sequence of Corynebacterium casei LMG S-19264T (=DSM 44701T), isolated from a smear-ripened cheese.</title>
        <authorList>
            <consortium name="US DOE Joint Genome Institute (JGI-PGF)"/>
            <person name="Walter F."/>
            <person name="Albersmeier A."/>
            <person name="Kalinowski J."/>
            <person name="Ruckert C."/>
        </authorList>
    </citation>
    <scope>NUCLEOTIDE SEQUENCE</scope>
    <source>
        <strain evidence="2">VKM Ac-2007</strain>
    </source>
</reference>
<dbReference type="EMBL" id="BSEV01000007">
    <property type="protein sequence ID" value="GLK10281.1"/>
    <property type="molecule type" value="Genomic_DNA"/>
</dbReference>
<evidence type="ECO:0000313" key="2">
    <source>
        <dbReference type="EMBL" id="GLK10281.1"/>
    </source>
</evidence>
<accession>A0A9W6I2M5</accession>
<evidence type="ECO:0000256" key="1">
    <source>
        <dbReference type="SAM" id="MobiDB-lite"/>
    </source>
</evidence>
<name>A0A9W6I2M5_9ACTN</name>